<feature type="region of interest" description="Disordered" evidence="1">
    <location>
        <begin position="1"/>
        <end position="86"/>
    </location>
</feature>
<name>A0A7R8ZU90_9CRUS</name>
<dbReference type="AlphaFoldDB" id="A0A7R8ZU90"/>
<evidence type="ECO:0000256" key="1">
    <source>
        <dbReference type="SAM" id="MobiDB-lite"/>
    </source>
</evidence>
<gene>
    <name evidence="2" type="ORF">CTOB1V02_LOCUS9811</name>
</gene>
<dbReference type="EMBL" id="OB664070">
    <property type="protein sequence ID" value="CAD7231968.1"/>
    <property type="molecule type" value="Genomic_DNA"/>
</dbReference>
<proteinExistence type="predicted"/>
<feature type="compositionally biased region" description="Basic and acidic residues" evidence="1">
    <location>
        <begin position="58"/>
        <end position="67"/>
    </location>
</feature>
<feature type="region of interest" description="Disordered" evidence="1">
    <location>
        <begin position="151"/>
        <end position="177"/>
    </location>
</feature>
<feature type="compositionally biased region" description="Basic and acidic residues" evidence="1">
    <location>
        <begin position="151"/>
        <end position="165"/>
    </location>
</feature>
<reference evidence="2" key="1">
    <citation type="submission" date="2020-11" db="EMBL/GenBank/DDBJ databases">
        <authorList>
            <person name="Tran Van P."/>
        </authorList>
    </citation>
    <scope>NUCLEOTIDE SEQUENCE</scope>
</reference>
<evidence type="ECO:0000313" key="2">
    <source>
        <dbReference type="EMBL" id="CAD7231968.1"/>
    </source>
</evidence>
<protein>
    <submittedName>
        <fullName evidence="2">Uncharacterized protein</fullName>
    </submittedName>
</protein>
<accession>A0A7R8ZU90</accession>
<sequence>MLSTFPKFRSQARLSLQETDIGESGKSLNLPVLREKSKNGAVFTDRMGEVSGLSPEGGEGKRNRPEKGGTLPLTEPTGAAANQRPSLEDELDQLAQKYNQSINKEPQMMQQRSKSLEQALYFSPSEQQEAFYDTYDEDEEHLRDRATIDEAEGGEREEMNNDQENHPGFISLGRGPPKLKKVYKRRPGVVMSASTGLNPYAPSFTQKLQTSSHNSDLATFHNAHKISLVTSMTEGGVVKDVRPDGDLPYFFKVPTPTNQPFQIAPGPSPESADNPLTSPSWLKGGTLRILDNMGDTLPMDSPGREPSVHRQNSEASSPFLFTATEDKQNNIDFLPKTSSEYDMMHASASDVHSSLLATLEKNFHMKISRVLQTFNNNHAAFFEMLSKVTEKVESNQKKLRALTSATTQVLEDVQKNFQLIQDELATKPDPETIHELSARIQLLKDTTEKLALEIREDSIQDIETIQRIQKAEERLLELQLAYQKS</sequence>
<organism evidence="2">
    <name type="scientific">Cyprideis torosa</name>
    <dbReference type="NCBI Taxonomy" id="163714"/>
    <lineage>
        <taxon>Eukaryota</taxon>
        <taxon>Metazoa</taxon>
        <taxon>Ecdysozoa</taxon>
        <taxon>Arthropoda</taxon>
        <taxon>Crustacea</taxon>
        <taxon>Oligostraca</taxon>
        <taxon>Ostracoda</taxon>
        <taxon>Podocopa</taxon>
        <taxon>Podocopida</taxon>
        <taxon>Cytherocopina</taxon>
        <taxon>Cytheroidea</taxon>
        <taxon>Cytherideidae</taxon>
        <taxon>Cyprideis</taxon>
    </lineage>
</organism>